<protein>
    <recommendedName>
        <fullName evidence="4">Transmembrane protein</fullName>
    </recommendedName>
</protein>
<dbReference type="RefSeq" id="WP_126702245.1">
    <property type="nucleotide sequence ID" value="NZ_RWKW01000109.1"/>
</dbReference>
<proteinExistence type="predicted"/>
<feature type="transmembrane region" description="Helical" evidence="1">
    <location>
        <begin position="50"/>
        <end position="74"/>
    </location>
</feature>
<comment type="caution">
    <text evidence="2">The sequence shown here is derived from an EMBL/GenBank/DDBJ whole genome shotgun (WGS) entry which is preliminary data.</text>
</comment>
<evidence type="ECO:0000313" key="3">
    <source>
        <dbReference type="Proteomes" id="UP000278398"/>
    </source>
</evidence>
<gene>
    <name evidence="2" type="ORF">EJC49_22880</name>
</gene>
<sequence length="107" mass="11017">MGRILLAASVWGLLGMAALPALLYLAVFLLAQVFDPRCSAQAGDPACASAAFGIALASVMPAFGLFFLAGVIAGSRRLRRQTARDFSAVLDGAGTGSPSSGRDEERD</sequence>
<reference evidence="2 3" key="1">
    <citation type="submission" date="2018-12" db="EMBL/GenBank/DDBJ databases">
        <title>Mesorhizobium carbonis sp. nov., isolated from coal mine water.</title>
        <authorList>
            <person name="Xin W."/>
            <person name="Xu Z."/>
            <person name="Xiang F."/>
            <person name="Zhang J."/>
            <person name="Xi L."/>
            <person name="Liu J."/>
        </authorList>
    </citation>
    <scope>NUCLEOTIDE SEQUENCE [LARGE SCALE GENOMIC DNA]</scope>
    <source>
        <strain evidence="2 3">B2.3</strain>
    </source>
</reference>
<keyword evidence="1" id="KW-0472">Membrane</keyword>
<organism evidence="2 3">
    <name type="scientific">Aquibium carbonis</name>
    <dbReference type="NCBI Taxonomy" id="2495581"/>
    <lineage>
        <taxon>Bacteria</taxon>
        <taxon>Pseudomonadati</taxon>
        <taxon>Pseudomonadota</taxon>
        <taxon>Alphaproteobacteria</taxon>
        <taxon>Hyphomicrobiales</taxon>
        <taxon>Phyllobacteriaceae</taxon>
        <taxon>Aquibium</taxon>
    </lineage>
</organism>
<evidence type="ECO:0000256" key="1">
    <source>
        <dbReference type="SAM" id="Phobius"/>
    </source>
</evidence>
<accession>A0A429YNT3</accession>
<keyword evidence="3" id="KW-1185">Reference proteome</keyword>
<dbReference type="AlphaFoldDB" id="A0A429YNT3"/>
<keyword evidence="1" id="KW-1133">Transmembrane helix</keyword>
<evidence type="ECO:0000313" key="2">
    <source>
        <dbReference type="EMBL" id="RST83097.1"/>
    </source>
</evidence>
<dbReference type="Proteomes" id="UP000278398">
    <property type="component" value="Unassembled WGS sequence"/>
</dbReference>
<dbReference type="EMBL" id="RWKW01000109">
    <property type="protein sequence ID" value="RST83097.1"/>
    <property type="molecule type" value="Genomic_DNA"/>
</dbReference>
<evidence type="ECO:0008006" key="4">
    <source>
        <dbReference type="Google" id="ProtNLM"/>
    </source>
</evidence>
<keyword evidence="1" id="KW-0812">Transmembrane</keyword>
<name>A0A429YNT3_9HYPH</name>